<gene>
    <name evidence="3" type="ORF">FPZ44_01525</name>
</gene>
<accession>A0A559IW59</accession>
<keyword evidence="1" id="KW-0472">Membrane</keyword>
<evidence type="ECO:0000313" key="3">
    <source>
        <dbReference type="EMBL" id="TVX91854.1"/>
    </source>
</evidence>
<dbReference type="Pfam" id="PF07833">
    <property type="entry name" value="Cu_amine_oxidN1"/>
    <property type="match status" value="1"/>
</dbReference>
<dbReference type="InterPro" id="IPR036582">
    <property type="entry name" value="Mao_N_sf"/>
</dbReference>
<dbReference type="SUPFAM" id="SSF55383">
    <property type="entry name" value="Copper amine oxidase, domain N"/>
    <property type="match status" value="1"/>
</dbReference>
<dbReference type="AlphaFoldDB" id="A0A559IW59"/>
<keyword evidence="1" id="KW-1133">Transmembrane helix</keyword>
<sequence length="551" mass="61386">MFVVVAGLDLVMRQKYIFLQKYVLVKLSNFLGVILHKKAYRSEQKGRNKDVMKKWIASFSIASMLAVAAIPAYAAPAAVKSNMANFESNSIVKKDGSLWVWGRQQSAPTQVHSISDVAYTVDNTFIVKKDHSVYYFQKNQMNTREQEITPIEGLYGVKDVISVYPGYILLDEKGQVYSLNPDSEDLEKSLSDLLIPVEGLNGVKSLSSYSYTIEDKGYETYWLALKQDGTVWQSNVKDSTSIQQIKGLTDIADISSNLALQKDGTLWALPEEDSVGKLAVPFRVKGVNNIKKVYSDGYSQMAIDSQSRLWFLSGTVTGYSDSTDYLTHLSPVRLTTIAQVEEALVVDRELVARTKNGDVYRTSTQHEKMPSNPKFELVAKDIVEIEDGYKHMIMQKADGTLWAWGLNSYADYGSGDYKYDNEYSNIVPVQKPIVVELNGKSVPLTNGVIVRNDQAFIPLRSVFGSMGAEIKWDAEDKQALVTQKQASGTTTVISINFSTGETKVNDKPVKLQTAPFISGDTAFLPLRFVSETLGAKVSWSKQDDKISITMQ</sequence>
<dbReference type="Gene3D" id="2.130.10.30">
    <property type="entry name" value="Regulator of chromosome condensation 1/beta-lactamase-inhibitor protein II"/>
    <property type="match status" value="2"/>
</dbReference>
<keyword evidence="1" id="KW-0812">Transmembrane</keyword>
<feature type="transmembrane region" description="Helical" evidence="1">
    <location>
        <begin position="16"/>
        <end position="35"/>
    </location>
</feature>
<evidence type="ECO:0000313" key="4">
    <source>
        <dbReference type="Proteomes" id="UP000318102"/>
    </source>
</evidence>
<feature type="transmembrane region" description="Helical" evidence="1">
    <location>
        <begin position="55"/>
        <end position="74"/>
    </location>
</feature>
<feature type="domain" description="Copper amine oxidase-like N-terminal" evidence="2">
    <location>
        <begin position="437"/>
        <end position="548"/>
    </location>
</feature>
<dbReference type="InterPro" id="IPR012854">
    <property type="entry name" value="Cu_amine_oxidase-like_N"/>
</dbReference>
<dbReference type="SUPFAM" id="SSF50985">
    <property type="entry name" value="RCC1/BLIP-II"/>
    <property type="match status" value="2"/>
</dbReference>
<dbReference type="Gene3D" id="3.30.457.10">
    <property type="entry name" value="Copper amine oxidase-like, N-terminal domain"/>
    <property type="match status" value="1"/>
</dbReference>
<reference evidence="3 4" key="1">
    <citation type="submission" date="2019-07" db="EMBL/GenBank/DDBJ databases">
        <authorList>
            <person name="Kim J."/>
        </authorList>
    </citation>
    <scope>NUCLEOTIDE SEQUENCE [LARGE SCALE GENOMIC DNA]</scope>
    <source>
        <strain evidence="3 4">N4</strain>
    </source>
</reference>
<dbReference type="Proteomes" id="UP000318102">
    <property type="component" value="Unassembled WGS sequence"/>
</dbReference>
<dbReference type="OrthoDB" id="27389at2"/>
<proteinExistence type="predicted"/>
<comment type="caution">
    <text evidence="3">The sequence shown here is derived from an EMBL/GenBank/DDBJ whole genome shotgun (WGS) entry which is preliminary data.</text>
</comment>
<name>A0A559IW59_9BACL</name>
<dbReference type="EMBL" id="VNJK01000001">
    <property type="protein sequence ID" value="TVX91854.1"/>
    <property type="molecule type" value="Genomic_DNA"/>
</dbReference>
<dbReference type="InterPro" id="IPR009091">
    <property type="entry name" value="RCC1/BLIP-II"/>
</dbReference>
<keyword evidence="4" id="KW-1185">Reference proteome</keyword>
<protein>
    <submittedName>
        <fullName evidence="3">Copper amine oxidase</fullName>
    </submittedName>
</protein>
<evidence type="ECO:0000259" key="2">
    <source>
        <dbReference type="Pfam" id="PF07833"/>
    </source>
</evidence>
<organism evidence="3 4">
    <name type="scientific">Paenibacillus agilis</name>
    <dbReference type="NCBI Taxonomy" id="3020863"/>
    <lineage>
        <taxon>Bacteria</taxon>
        <taxon>Bacillati</taxon>
        <taxon>Bacillota</taxon>
        <taxon>Bacilli</taxon>
        <taxon>Bacillales</taxon>
        <taxon>Paenibacillaceae</taxon>
        <taxon>Paenibacillus</taxon>
    </lineage>
</organism>
<evidence type="ECO:0000256" key="1">
    <source>
        <dbReference type="SAM" id="Phobius"/>
    </source>
</evidence>